<dbReference type="EMBL" id="BAAABY010000070">
    <property type="protein sequence ID" value="GAA0501187.1"/>
    <property type="molecule type" value="Genomic_DNA"/>
</dbReference>
<sequence length="131" mass="14026">MDLDRTPGQIAYAAAEEVRTLNHRTLGLDRIAFENPPEIGATVEGLLALTDRLGQSLQQLRAGLQQFDEQQAIRMDDGSDPASAATKALRDLLNAEQGLGVMRASLRSAGEAVSHMGGHFAPEDEEDSAVV</sequence>
<protein>
    <submittedName>
        <fullName evidence="1">Uncharacterized protein</fullName>
    </submittedName>
</protein>
<dbReference type="RefSeq" id="WP_346100498.1">
    <property type="nucleotide sequence ID" value="NZ_BAAABY010000070.1"/>
</dbReference>
<dbReference type="Proteomes" id="UP001500909">
    <property type="component" value="Unassembled WGS sequence"/>
</dbReference>
<name>A0ABN1BMC4_9ACTN</name>
<reference evidence="1 2" key="1">
    <citation type="journal article" date="2019" name="Int. J. Syst. Evol. Microbiol.">
        <title>The Global Catalogue of Microorganisms (GCM) 10K type strain sequencing project: providing services to taxonomists for standard genome sequencing and annotation.</title>
        <authorList>
            <consortium name="The Broad Institute Genomics Platform"/>
            <consortium name="The Broad Institute Genome Sequencing Center for Infectious Disease"/>
            <person name="Wu L."/>
            <person name="Ma J."/>
        </authorList>
    </citation>
    <scope>NUCLEOTIDE SEQUENCE [LARGE SCALE GENOMIC DNA]</scope>
    <source>
        <strain evidence="1 2">JCM 4805</strain>
    </source>
</reference>
<organism evidence="1 2">
    <name type="scientific">Streptomyces olivaceiscleroticus</name>
    <dbReference type="NCBI Taxonomy" id="68245"/>
    <lineage>
        <taxon>Bacteria</taxon>
        <taxon>Bacillati</taxon>
        <taxon>Actinomycetota</taxon>
        <taxon>Actinomycetes</taxon>
        <taxon>Kitasatosporales</taxon>
        <taxon>Streptomycetaceae</taxon>
        <taxon>Streptomyces</taxon>
    </lineage>
</organism>
<proteinExistence type="predicted"/>
<gene>
    <name evidence="1" type="ORF">GCM10010361_78420</name>
</gene>
<comment type="caution">
    <text evidence="1">The sequence shown here is derived from an EMBL/GenBank/DDBJ whole genome shotgun (WGS) entry which is preliminary data.</text>
</comment>
<accession>A0ABN1BMC4</accession>
<evidence type="ECO:0000313" key="1">
    <source>
        <dbReference type="EMBL" id="GAA0501187.1"/>
    </source>
</evidence>
<keyword evidence="2" id="KW-1185">Reference proteome</keyword>
<evidence type="ECO:0000313" key="2">
    <source>
        <dbReference type="Proteomes" id="UP001500909"/>
    </source>
</evidence>